<feature type="compositionally biased region" description="Polar residues" evidence="1">
    <location>
        <begin position="34"/>
        <end position="51"/>
    </location>
</feature>
<reference evidence="2" key="1">
    <citation type="submission" date="2020-05" db="EMBL/GenBank/DDBJ databases">
        <authorList>
            <person name="Chiriac C."/>
            <person name="Salcher M."/>
            <person name="Ghai R."/>
            <person name="Kavagutti S V."/>
        </authorList>
    </citation>
    <scope>NUCLEOTIDE SEQUENCE</scope>
</reference>
<sequence>MRRFFLLLITSSLVATCLLTIASTAAVGDDAATVSPSPDVTTQADPQSKTQSDTFAIGEIGPAGGVVFYVNKKGFKCGEKFTSTGSPTGGLCHYLEVAPNGWNTGIDPRKLWAVKSKQSKDVAGVAGGGPEVRITPESTRIVNSSSEIGLGYKNSIAIVKQGNDTTTAAGASRAYQGGSMSDWYLPTLTELNQLCKWARGVPWKSDATVCAGGKLNSPTYGAGSIGLIETGYFSSSERLAKTVWHQFFSDFTRQWFEYKASSEYIRPIRAF</sequence>
<organism evidence="2">
    <name type="scientific">freshwater metagenome</name>
    <dbReference type="NCBI Taxonomy" id="449393"/>
    <lineage>
        <taxon>unclassified sequences</taxon>
        <taxon>metagenomes</taxon>
        <taxon>ecological metagenomes</taxon>
    </lineage>
</organism>
<name>A0A6J7IWG9_9ZZZZ</name>
<accession>A0A6J7IWG9</accession>
<proteinExistence type="predicted"/>
<protein>
    <submittedName>
        <fullName evidence="2">Unannotated protein</fullName>
    </submittedName>
</protein>
<feature type="region of interest" description="Disordered" evidence="1">
    <location>
        <begin position="30"/>
        <end position="51"/>
    </location>
</feature>
<dbReference type="AlphaFoldDB" id="A0A6J7IWG9"/>
<evidence type="ECO:0000313" key="2">
    <source>
        <dbReference type="EMBL" id="CAB4935090.1"/>
    </source>
</evidence>
<evidence type="ECO:0000256" key="1">
    <source>
        <dbReference type="SAM" id="MobiDB-lite"/>
    </source>
</evidence>
<dbReference type="EMBL" id="CAFBMZ010000101">
    <property type="protein sequence ID" value="CAB4935090.1"/>
    <property type="molecule type" value="Genomic_DNA"/>
</dbReference>
<gene>
    <name evidence="2" type="ORF">UFOPK3684_01170</name>
</gene>